<gene>
    <name evidence="6" type="ORF">AVO45_07355</name>
</gene>
<comment type="caution">
    <text evidence="6">The sequence shown here is derived from an EMBL/GenBank/DDBJ whole genome shotgun (WGS) entry which is preliminary data.</text>
</comment>
<dbReference type="GO" id="GO:0046872">
    <property type="term" value="F:metal ion binding"/>
    <property type="evidence" value="ECO:0007669"/>
    <property type="project" value="UniProtKB-KW"/>
</dbReference>
<name>A0A0X3TZ33_9RHOB</name>
<keyword evidence="2" id="KW-0479">Metal-binding</keyword>
<dbReference type="SUPFAM" id="SSF51316">
    <property type="entry name" value="Mss4-like"/>
    <property type="match status" value="1"/>
</dbReference>
<sequence>MVAWLGVPKKNFRWTGQAPKTLESSKGVFRHFCENCGSPMGFEADHYPGGMHLYAGSLENPEEFEPTFHVNYQSKLPWLQMNDDLPKYEGTLLFAPDDLRDYDA</sequence>
<comment type="similarity">
    <text evidence="1">Belongs to the Gfa family.</text>
</comment>
<dbReference type="InterPro" id="IPR006913">
    <property type="entry name" value="CENP-V/GFA"/>
</dbReference>
<evidence type="ECO:0000256" key="2">
    <source>
        <dbReference type="ARBA" id="ARBA00022723"/>
    </source>
</evidence>
<organism evidence="6 7">
    <name type="scientific">Ruegeria marisrubri</name>
    <dbReference type="NCBI Taxonomy" id="1685379"/>
    <lineage>
        <taxon>Bacteria</taxon>
        <taxon>Pseudomonadati</taxon>
        <taxon>Pseudomonadota</taxon>
        <taxon>Alphaproteobacteria</taxon>
        <taxon>Rhodobacterales</taxon>
        <taxon>Roseobacteraceae</taxon>
        <taxon>Ruegeria</taxon>
    </lineage>
</organism>
<evidence type="ECO:0000259" key="5">
    <source>
        <dbReference type="Pfam" id="PF04828"/>
    </source>
</evidence>
<dbReference type="AlphaFoldDB" id="A0A0X3TZ33"/>
<evidence type="ECO:0000256" key="1">
    <source>
        <dbReference type="ARBA" id="ARBA00005495"/>
    </source>
</evidence>
<evidence type="ECO:0000313" key="6">
    <source>
        <dbReference type="EMBL" id="KUJ80957.1"/>
    </source>
</evidence>
<dbReference type="Proteomes" id="UP000053791">
    <property type="component" value="Unassembled WGS sequence"/>
</dbReference>
<evidence type="ECO:0000256" key="3">
    <source>
        <dbReference type="ARBA" id="ARBA00022833"/>
    </source>
</evidence>
<dbReference type="PANTHER" id="PTHR33337">
    <property type="entry name" value="GFA DOMAIN-CONTAINING PROTEIN"/>
    <property type="match status" value="1"/>
</dbReference>
<evidence type="ECO:0000256" key="4">
    <source>
        <dbReference type="ARBA" id="ARBA00023239"/>
    </source>
</evidence>
<protein>
    <recommendedName>
        <fullName evidence="5">CENP-V/GFA domain-containing protein</fullName>
    </recommendedName>
</protein>
<proteinExistence type="inferred from homology"/>
<feature type="domain" description="CENP-V/GFA" evidence="5">
    <location>
        <begin position="5"/>
        <end position="72"/>
    </location>
</feature>
<keyword evidence="4" id="KW-0456">Lyase</keyword>
<dbReference type="InterPro" id="IPR011057">
    <property type="entry name" value="Mss4-like_sf"/>
</dbReference>
<dbReference type="PANTHER" id="PTHR33337:SF40">
    <property type="entry name" value="CENP-V_GFA DOMAIN-CONTAINING PROTEIN-RELATED"/>
    <property type="match status" value="1"/>
</dbReference>
<keyword evidence="3" id="KW-0862">Zinc</keyword>
<reference evidence="6 7" key="1">
    <citation type="submission" date="2015-12" db="EMBL/GenBank/DDBJ databases">
        <authorList>
            <person name="Shamseldin A."/>
            <person name="Moawad H."/>
            <person name="Abd El-Rahim W.M."/>
            <person name="Sadowsky M.J."/>
        </authorList>
    </citation>
    <scope>NUCLEOTIDE SEQUENCE [LARGE SCALE GENOMIC DNA]</scope>
    <source>
        <strain evidence="6 7">ZGT118</strain>
    </source>
</reference>
<dbReference type="STRING" id="1685379.AVO45_07355"/>
<dbReference type="EMBL" id="LQBQ01000012">
    <property type="protein sequence ID" value="KUJ80957.1"/>
    <property type="molecule type" value="Genomic_DNA"/>
</dbReference>
<dbReference type="Pfam" id="PF04828">
    <property type="entry name" value="GFA"/>
    <property type="match status" value="1"/>
</dbReference>
<dbReference type="Gene3D" id="3.90.1590.10">
    <property type="entry name" value="glutathione-dependent formaldehyde- activating enzyme (gfa)"/>
    <property type="match status" value="1"/>
</dbReference>
<dbReference type="GO" id="GO:0016846">
    <property type="term" value="F:carbon-sulfur lyase activity"/>
    <property type="evidence" value="ECO:0007669"/>
    <property type="project" value="InterPro"/>
</dbReference>
<accession>A0A0X3TZ33</accession>
<evidence type="ECO:0000313" key="7">
    <source>
        <dbReference type="Proteomes" id="UP000053791"/>
    </source>
</evidence>
<keyword evidence="7" id="KW-1185">Reference proteome</keyword>